<dbReference type="STRING" id="45351.A7SUF8"/>
<sequence>MEISMDGFVSFMFGRKKEFEISDSCPIKAYTIPRELRTEHASFPRDALSRSTSLFTRECILSYTSSWNCIENKYAQYSGSYYKLPRPAQAEGLQEQVFEMDMTDDVDGGDK</sequence>
<dbReference type="InParanoid" id="A7SUF8"/>
<dbReference type="HOGENOM" id="CLU_2164734_0_0_1"/>
<dbReference type="Proteomes" id="UP000001593">
    <property type="component" value="Unassembled WGS sequence"/>
</dbReference>
<dbReference type="AlphaFoldDB" id="A7SUF8"/>
<dbReference type="GO" id="GO:0007264">
    <property type="term" value="P:small GTPase-mediated signal transduction"/>
    <property type="evidence" value="ECO:0007669"/>
    <property type="project" value="InterPro"/>
</dbReference>
<feature type="domain" description="Dedicator of cytokinesis C/D N-terminal" evidence="1">
    <location>
        <begin position="27"/>
        <end position="101"/>
    </location>
</feature>
<keyword evidence="3" id="KW-1185">Reference proteome</keyword>
<organism evidence="2 3">
    <name type="scientific">Nematostella vectensis</name>
    <name type="common">Starlet sea anemone</name>
    <dbReference type="NCBI Taxonomy" id="45351"/>
    <lineage>
        <taxon>Eukaryota</taxon>
        <taxon>Metazoa</taxon>
        <taxon>Cnidaria</taxon>
        <taxon>Anthozoa</taxon>
        <taxon>Hexacorallia</taxon>
        <taxon>Actiniaria</taxon>
        <taxon>Edwardsiidae</taxon>
        <taxon>Nematostella</taxon>
    </lineage>
</organism>
<reference evidence="2 3" key="1">
    <citation type="journal article" date="2007" name="Science">
        <title>Sea anemone genome reveals ancestral eumetazoan gene repertoire and genomic organization.</title>
        <authorList>
            <person name="Putnam N.H."/>
            <person name="Srivastava M."/>
            <person name="Hellsten U."/>
            <person name="Dirks B."/>
            <person name="Chapman J."/>
            <person name="Salamov A."/>
            <person name="Terry A."/>
            <person name="Shapiro H."/>
            <person name="Lindquist E."/>
            <person name="Kapitonov V.V."/>
            <person name="Jurka J."/>
            <person name="Genikhovich G."/>
            <person name="Grigoriev I.V."/>
            <person name="Lucas S.M."/>
            <person name="Steele R.E."/>
            <person name="Finnerty J.R."/>
            <person name="Technau U."/>
            <person name="Martindale M.Q."/>
            <person name="Rokhsar D.S."/>
        </authorList>
    </citation>
    <scope>NUCLEOTIDE SEQUENCE [LARGE SCALE GENOMIC DNA]</scope>
    <source>
        <strain evidence="3">CH2 X CH6</strain>
    </source>
</reference>
<accession>A7SUF8</accession>
<evidence type="ECO:0000259" key="1">
    <source>
        <dbReference type="Pfam" id="PF11878"/>
    </source>
</evidence>
<dbReference type="PhylomeDB" id="A7SUF8"/>
<dbReference type="PANTHER" id="PTHR23317:SF26">
    <property type="entry name" value="ZIZIMIN, ISOFORM K"/>
    <property type="match status" value="1"/>
</dbReference>
<dbReference type="GO" id="GO:0005085">
    <property type="term" value="F:guanyl-nucleotide exchange factor activity"/>
    <property type="evidence" value="ECO:0007669"/>
    <property type="project" value="InterPro"/>
</dbReference>
<evidence type="ECO:0000313" key="2">
    <source>
        <dbReference type="EMBL" id="EDO32670.1"/>
    </source>
</evidence>
<dbReference type="PANTHER" id="PTHR23317">
    <property type="entry name" value="DEDICATOR OF CYTOKINESIS DOCK"/>
    <property type="match status" value="1"/>
</dbReference>
<feature type="non-terminal residue" evidence="2">
    <location>
        <position position="111"/>
    </location>
</feature>
<dbReference type="OMA" id="RDWNVIN"/>
<protein>
    <recommendedName>
        <fullName evidence="1">Dedicator of cytokinesis C/D N-terminal domain-containing protein</fullName>
    </recommendedName>
</protein>
<dbReference type="Pfam" id="PF11878">
    <property type="entry name" value="DOCK_C-D_N"/>
    <property type="match status" value="1"/>
</dbReference>
<proteinExistence type="predicted"/>
<dbReference type="InterPro" id="IPR021816">
    <property type="entry name" value="DOCK_C/D_N"/>
</dbReference>
<dbReference type="InterPro" id="IPR026791">
    <property type="entry name" value="DOCK"/>
</dbReference>
<name>A7SUF8_NEMVE</name>
<dbReference type="EMBL" id="DS469812">
    <property type="protein sequence ID" value="EDO32670.1"/>
    <property type="molecule type" value="Genomic_DNA"/>
</dbReference>
<gene>
    <name evidence="2" type="ORF">NEMVEDRAFT_v1g217669</name>
</gene>
<evidence type="ECO:0000313" key="3">
    <source>
        <dbReference type="Proteomes" id="UP000001593"/>
    </source>
</evidence>